<keyword evidence="4" id="KW-0560">Oxidoreductase</keyword>
<dbReference type="Gene3D" id="1.10.150.120">
    <property type="entry name" value="[2Fe-2S]-binding domain"/>
    <property type="match status" value="1"/>
</dbReference>
<accession>A0ABP8KZ89</accession>
<evidence type="ECO:0000313" key="9">
    <source>
        <dbReference type="Proteomes" id="UP001500936"/>
    </source>
</evidence>
<evidence type="ECO:0000259" key="7">
    <source>
        <dbReference type="PROSITE" id="PS51387"/>
    </source>
</evidence>
<dbReference type="Proteomes" id="UP001500936">
    <property type="component" value="Unassembled WGS sequence"/>
</dbReference>
<keyword evidence="3" id="KW-0274">FAD</keyword>
<feature type="domain" description="2Fe-2S ferredoxin-type" evidence="6">
    <location>
        <begin position="1"/>
        <end position="84"/>
    </location>
</feature>
<keyword evidence="5" id="KW-0408">Iron</keyword>
<dbReference type="InterPro" id="IPR012175">
    <property type="entry name" value="Xanth_DH_ssu_bac"/>
</dbReference>
<evidence type="ECO:0000256" key="3">
    <source>
        <dbReference type="ARBA" id="ARBA00022827"/>
    </source>
</evidence>
<dbReference type="InterPro" id="IPR006058">
    <property type="entry name" value="2Fe2S_fd_BS"/>
</dbReference>
<dbReference type="InterPro" id="IPR005107">
    <property type="entry name" value="CO_DH_flav_C"/>
</dbReference>
<keyword evidence="9" id="KW-1185">Reference proteome</keyword>
<dbReference type="SMART" id="SM01092">
    <property type="entry name" value="CO_deh_flav_C"/>
    <property type="match status" value="1"/>
</dbReference>
<dbReference type="Pfam" id="PF00941">
    <property type="entry name" value="FAD_binding_5"/>
    <property type="match status" value="1"/>
</dbReference>
<keyword evidence="2" id="KW-0479">Metal-binding</keyword>
<dbReference type="InterPro" id="IPR001041">
    <property type="entry name" value="2Fe-2S_ferredoxin-type"/>
</dbReference>
<dbReference type="RefSeq" id="WP_345271193.1">
    <property type="nucleotide sequence ID" value="NZ_BAABHB010000019.1"/>
</dbReference>
<protein>
    <submittedName>
        <fullName evidence="8">Xanthine dehydrogenase small subunit</fullName>
    </submittedName>
</protein>
<dbReference type="InterPro" id="IPR036318">
    <property type="entry name" value="FAD-bd_PCMH-like_sf"/>
</dbReference>
<dbReference type="InterPro" id="IPR016208">
    <property type="entry name" value="Ald_Oxase/xanthine_DH-like"/>
</dbReference>
<dbReference type="Pfam" id="PF00111">
    <property type="entry name" value="Fer2"/>
    <property type="match status" value="1"/>
</dbReference>
<evidence type="ECO:0000256" key="2">
    <source>
        <dbReference type="ARBA" id="ARBA00022723"/>
    </source>
</evidence>
<evidence type="ECO:0000313" key="8">
    <source>
        <dbReference type="EMBL" id="GAA4419641.1"/>
    </source>
</evidence>
<dbReference type="InterPro" id="IPR036010">
    <property type="entry name" value="2Fe-2S_ferredoxin-like_sf"/>
</dbReference>
<evidence type="ECO:0000256" key="5">
    <source>
        <dbReference type="ARBA" id="ARBA00023004"/>
    </source>
</evidence>
<proteinExistence type="predicted"/>
<dbReference type="Gene3D" id="3.30.390.50">
    <property type="entry name" value="CO dehydrogenase flavoprotein, C-terminal domain"/>
    <property type="match status" value="1"/>
</dbReference>
<dbReference type="PROSITE" id="PS51387">
    <property type="entry name" value="FAD_PCMH"/>
    <property type="match status" value="1"/>
</dbReference>
<dbReference type="Pfam" id="PF03450">
    <property type="entry name" value="CO_deh_flav_C"/>
    <property type="match status" value="1"/>
</dbReference>
<dbReference type="InterPro" id="IPR036683">
    <property type="entry name" value="CO_DH_flav_C_dom_sf"/>
</dbReference>
<sequence length="473" mass="51572">MIRFLLNDRLIATNEPSGQVLLDFIRYSRHLTGTKTGCREGDCGACTVLVGDWHENRLRYQSMTSCLVPLGNAHGRHIVTIEGLNLSDSLSPVQQAMVEEGGSQCGFCTVGFIVSLTGYSLSAKPATYQNGITAIDGNICRCTGYKSIERAVARISRELAERPADGAVDWLIGNRFLPPYFAQIPQRMLALQEQLAAESVEHQNGHTPIPVGGGTDLFVQKPEAMRQAAIHHLYGKPALTSIYQAGDYVYIGASCTADDLLNAPLLNQLFPKLPDYLKLISSTPIRNMGTVAGNLINASPIGDLSIWLLALDAQVVLRSGTKQRTLPLRKLYRGYKTLDKTPEEVLESVSFRMPGAQAKFHFEKVSKRTYLDIASVNTALLLETSGGLITLAHVSAGGVAPVPLYLSLTSAFLVGKPLTADTIRNAIKVAQTEIAPISDVRGSATYKRLLFRQLFYAHFLTLFSTQPDLPPLV</sequence>
<keyword evidence="1" id="KW-0285">Flavoprotein</keyword>
<organism evidence="8 9">
    <name type="scientific">Nibrella viscosa</name>
    <dbReference type="NCBI Taxonomy" id="1084524"/>
    <lineage>
        <taxon>Bacteria</taxon>
        <taxon>Pseudomonadati</taxon>
        <taxon>Bacteroidota</taxon>
        <taxon>Cytophagia</taxon>
        <taxon>Cytophagales</taxon>
        <taxon>Spirosomataceae</taxon>
        <taxon>Nibrella</taxon>
    </lineage>
</organism>
<dbReference type="Pfam" id="PF01799">
    <property type="entry name" value="Fer2_2"/>
    <property type="match status" value="1"/>
</dbReference>
<dbReference type="InterPro" id="IPR002346">
    <property type="entry name" value="Mopterin_DH_FAD-bd"/>
</dbReference>
<evidence type="ECO:0000259" key="6">
    <source>
        <dbReference type="PROSITE" id="PS51085"/>
    </source>
</evidence>
<dbReference type="InterPro" id="IPR036884">
    <property type="entry name" value="2Fe-2S-bd_dom_sf"/>
</dbReference>
<dbReference type="PIRSF" id="PIRSF036557">
    <property type="entry name" value="XdhA_RC"/>
    <property type="match status" value="1"/>
</dbReference>
<evidence type="ECO:0000256" key="1">
    <source>
        <dbReference type="ARBA" id="ARBA00022630"/>
    </source>
</evidence>
<dbReference type="Gene3D" id="3.30.465.10">
    <property type="match status" value="1"/>
</dbReference>
<comment type="caution">
    <text evidence="8">The sequence shown here is derived from an EMBL/GenBank/DDBJ whole genome shotgun (WGS) entry which is preliminary data.</text>
</comment>
<dbReference type="InterPro" id="IPR012675">
    <property type="entry name" value="Beta-grasp_dom_sf"/>
</dbReference>
<dbReference type="SUPFAM" id="SSF55447">
    <property type="entry name" value="CO dehydrogenase flavoprotein C-terminal domain-like"/>
    <property type="match status" value="1"/>
</dbReference>
<gene>
    <name evidence="8" type="primary">xdhA</name>
    <name evidence="8" type="ORF">GCM10023187_54150</name>
</gene>
<dbReference type="SUPFAM" id="SSF54292">
    <property type="entry name" value="2Fe-2S ferredoxin-like"/>
    <property type="match status" value="1"/>
</dbReference>
<dbReference type="PROSITE" id="PS51085">
    <property type="entry name" value="2FE2S_FER_2"/>
    <property type="match status" value="1"/>
</dbReference>
<name>A0ABP8KZ89_9BACT</name>
<dbReference type="CDD" id="cd00207">
    <property type="entry name" value="fer2"/>
    <property type="match status" value="1"/>
</dbReference>
<dbReference type="Gene3D" id="3.10.20.30">
    <property type="match status" value="1"/>
</dbReference>
<reference evidence="9" key="1">
    <citation type="journal article" date="2019" name="Int. J. Syst. Evol. Microbiol.">
        <title>The Global Catalogue of Microorganisms (GCM) 10K type strain sequencing project: providing services to taxonomists for standard genome sequencing and annotation.</title>
        <authorList>
            <consortium name="The Broad Institute Genomics Platform"/>
            <consortium name="The Broad Institute Genome Sequencing Center for Infectious Disease"/>
            <person name="Wu L."/>
            <person name="Ma J."/>
        </authorList>
    </citation>
    <scope>NUCLEOTIDE SEQUENCE [LARGE SCALE GENOMIC DNA]</scope>
    <source>
        <strain evidence="9">JCM 17925</strain>
    </source>
</reference>
<dbReference type="InterPro" id="IPR002888">
    <property type="entry name" value="2Fe-2S-bd"/>
</dbReference>
<dbReference type="SUPFAM" id="SSF56176">
    <property type="entry name" value="FAD-binding/transporter-associated domain-like"/>
    <property type="match status" value="1"/>
</dbReference>
<dbReference type="PANTHER" id="PTHR45444">
    <property type="entry name" value="XANTHINE DEHYDROGENASE"/>
    <property type="match status" value="1"/>
</dbReference>
<evidence type="ECO:0000256" key="4">
    <source>
        <dbReference type="ARBA" id="ARBA00023002"/>
    </source>
</evidence>
<dbReference type="PANTHER" id="PTHR45444:SF3">
    <property type="entry name" value="XANTHINE DEHYDROGENASE"/>
    <property type="match status" value="1"/>
</dbReference>
<dbReference type="InterPro" id="IPR016166">
    <property type="entry name" value="FAD-bd_PCMH"/>
</dbReference>
<feature type="domain" description="FAD-binding PCMH-type" evidence="7">
    <location>
        <begin position="174"/>
        <end position="356"/>
    </location>
</feature>
<dbReference type="EMBL" id="BAABHB010000019">
    <property type="protein sequence ID" value="GAA4419641.1"/>
    <property type="molecule type" value="Genomic_DNA"/>
</dbReference>
<dbReference type="PROSITE" id="PS00197">
    <property type="entry name" value="2FE2S_FER_1"/>
    <property type="match status" value="1"/>
</dbReference>
<dbReference type="SUPFAM" id="SSF47741">
    <property type="entry name" value="CO dehydrogenase ISP C-domain like"/>
    <property type="match status" value="1"/>
</dbReference>
<dbReference type="InterPro" id="IPR016169">
    <property type="entry name" value="FAD-bd_PCMH_sub2"/>
</dbReference>